<dbReference type="GO" id="GO:0016020">
    <property type="term" value="C:membrane"/>
    <property type="evidence" value="ECO:0007669"/>
    <property type="project" value="UniProtKB-SubCell"/>
</dbReference>
<protein>
    <recommendedName>
        <fullName evidence="4">N-acetylgalactosaminide beta-1,3-galactosyltransferase</fullName>
        <ecNumber evidence="4">2.4.1.122</ecNumber>
    </recommendedName>
</protein>
<evidence type="ECO:0000256" key="5">
    <source>
        <dbReference type="ARBA" id="ARBA00022676"/>
    </source>
</evidence>
<keyword evidence="8" id="KW-0547">Nucleotide-binding</keyword>
<keyword evidence="9" id="KW-0735">Signal-anchor</keyword>
<comment type="caution">
    <text evidence="13">The sequence shown here is derived from an EMBL/GenBank/DDBJ whole genome shotgun (WGS) entry which is preliminary data.</text>
</comment>
<evidence type="ECO:0000256" key="9">
    <source>
        <dbReference type="ARBA" id="ARBA00022968"/>
    </source>
</evidence>
<dbReference type="GO" id="GO:0000166">
    <property type="term" value="F:nucleotide binding"/>
    <property type="evidence" value="ECO:0007669"/>
    <property type="project" value="UniProtKB-KW"/>
</dbReference>
<evidence type="ECO:0000313" key="14">
    <source>
        <dbReference type="Proteomes" id="UP001303473"/>
    </source>
</evidence>
<keyword evidence="14" id="KW-1185">Reference proteome</keyword>
<evidence type="ECO:0000256" key="3">
    <source>
        <dbReference type="ARBA" id="ARBA00006462"/>
    </source>
</evidence>
<reference evidence="14" key="1">
    <citation type="journal article" date="2023" name="Mol. Phylogenet. Evol.">
        <title>Genome-scale phylogeny and comparative genomics of the fungal order Sordariales.</title>
        <authorList>
            <person name="Hensen N."/>
            <person name="Bonometti L."/>
            <person name="Westerberg I."/>
            <person name="Brannstrom I.O."/>
            <person name="Guillou S."/>
            <person name="Cros-Aarteil S."/>
            <person name="Calhoun S."/>
            <person name="Haridas S."/>
            <person name="Kuo A."/>
            <person name="Mondo S."/>
            <person name="Pangilinan J."/>
            <person name="Riley R."/>
            <person name="LaButti K."/>
            <person name="Andreopoulos B."/>
            <person name="Lipzen A."/>
            <person name="Chen C."/>
            <person name="Yan M."/>
            <person name="Daum C."/>
            <person name="Ng V."/>
            <person name="Clum A."/>
            <person name="Steindorff A."/>
            <person name="Ohm R.A."/>
            <person name="Martin F."/>
            <person name="Silar P."/>
            <person name="Natvig D.O."/>
            <person name="Lalanne C."/>
            <person name="Gautier V."/>
            <person name="Ament-Velasquez S.L."/>
            <person name="Kruys A."/>
            <person name="Hutchinson M.I."/>
            <person name="Powell A.J."/>
            <person name="Barry K."/>
            <person name="Miller A.N."/>
            <person name="Grigoriev I.V."/>
            <person name="Debuchy R."/>
            <person name="Gladieux P."/>
            <person name="Hiltunen Thoren M."/>
            <person name="Johannesson H."/>
        </authorList>
    </citation>
    <scope>NUCLEOTIDE SEQUENCE [LARGE SCALE GENOMIC DNA]</scope>
    <source>
        <strain evidence="14">CBS 340.73</strain>
    </source>
</reference>
<dbReference type="PANTHER" id="PTHR23033">
    <property type="entry name" value="BETA1,3-GALACTOSYLTRANSFERASE"/>
    <property type="match status" value="1"/>
</dbReference>
<evidence type="ECO:0000256" key="8">
    <source>
        <dbReference type="ARBA" id="ARBA00022741"/>
    </source>
</evidence>
<evidence type="ECO:0000256" key="1">
    <source>
        <dbReference type="ARBA" id="ARBA00004606"/>
    </source>
</evidence>
<evidence type="ECO:0000313" key="13">
    <source>
        <dbReference type="EMBL" id="KAK3941816.1"/>
    </source>
</evidence>
<evidence type="ECO:0000256" key="6">
    <source>
        <dbReference type="ARBA" id="ARBA00022679"/>
    </source>
</evidence>
<dbReference type="PANTHER" id="PTHR23033:SF40">
    <property type="entry name" value="APPLE DOMAIN-CONTAINING PROTEIN"/>
    <property type="match status" value="1"/>
</dbReference>
<keyword evidence="6" id="KW-0808">Transferase</keyword>
<evidence type="ECO:0000256" key="10">
    <source>
        <dbReference type="ARBA" id="ARBA00022989"/>
    </source>
</evidence>
<dbReference type="InterPro" id="IPR003378">
    <property type="entry name" value="Fringe-like_glycosylTrfase"/>
</dbReference>
<comment type="subcellular location">
    <subcellularLocation>
        <location evidence="1">Membrane</location>
        <topology evidence="1">Single-pass type II membrane protein</topology>
    </subcellularLocation>
</comment>
<evidence type="ECO:0000256" key="2">
    <source>
        <dbReference type="ARBA" id="ARBA00004922"/>
    </source>
</evidence>
<evidence type="ECO:0000259" key="12">
    <source>
        <dbReference type="Pfam" id="PF02434"/>
    </source>
</evidence>
<dbReference type="Proteomes" id="UP001303473">
    <property type="component" value="Unassembled WGS sequence"/>
</dbReference>
<comment type="similarity">
    <text evidence="3">Belongs to the glycosyltransferase 31 family. Beta3-Gal-T subfamily.</text>
</comment>
<accession>A0AAN6NAU1</accession>
<dbReference type="GO" id="GO:0016263">
    <property type="term" value="F:glycoprotein-N-acetylgalactosamine 3-beta-galactosyltransferase activity"/>
    <property type="evidence" value="ECO:0007669"/>
    <property type="project" value="UniProtKB-EC"/>
</dbReference>
<comment type="pathway">
    <text evidence="2">Protein modification; protein glycosylation.</text>
</comment>
<keyword evidence="5" id="KW-0328">Glycosyltransferase</keyword>
<dbReference type="EMBL" id="MU853779">
    <property type="protein sequence ID" value="KAK3941816.1"/>
    <property type="molecule type" value="Genomic_DNA"/>
</dbReference>
<dbReference type="Gene3D" id="3.90.550.50">
    <property type="match status" value="1"/>
</dbReference>
<organism evidence="13 14">
    <name type="scientific">Diplogelasinospora grovesii</name>
    <dbReference type="NCBI Taxonomy" id="303347"/>
    <lineage>
        <taxon>Eukaryota</taxon>
        <taxon>Fungi</taxon>
        <taxon>Dikarya</taxon>
        <taxon>Ascomycota</taxon>
        <taxon>Pezizomycotina</taxon>
        <taxon>Sordariomycetes</taxon>
        <taxon>Sordariomycetidae</taxon>
        <taxon>Sordariales</taxon>
        <taxon>Diplogelasinosporaceae</taxon>
        <taxon>Diplogelasinospora</taxon>
    </lineage>
</organism>
<dbReference type="Pfam" id="PF02434">
    <property type="entry name" value="Fringe"/>
    <property type="match status" value="1"/>
</dbReference>
<keyword evidence="7" id="KW-0812">Transmembrane</keyword>
<dbReference type="AlphaFoldDB" id="A0AAN6NAU1"/>
<name>A0AAN6NAU1_9PEZI</name>
<keyword evidence="11" id="KW-0472">Membrane</keyword>
<feature type="domain" description="Fringe-like glycosyltransferase" evidence="12">
    <location>
        <begin position="194"/>
        <end position="315"/>
    </location>
</feature>
<sequence>MRWPRVGPRRLLVLAPAILMVWSFIVWESLPYDNPILLLVRFASRQVLPFLRTPLGDNDNWVFDHPPFPVRFDQDVGFIVKTGYGTQTRIPAQLDALDLLPDGSAAENLLVIADFAAGLSRNGHSIEIHDSIAVLAANQALTTFHGSERLLKYNNLTAAIKSRTKAVDEISRDVGWELDAMKFVPGLEMAYKKMPSKKWYVMVDDDTYILKPSLGRVLGHMDHSRPMYTGNAVGDYKGRFAHGGSGIVLSQAAMAKVFGENSHLVSAAYVDSLTEAWGDKVLAEMLMRAGIYLDERYSHFFNGERPRMTRIRGDRVCSPIVSFHGLAGPGQMEEVGRTFRGIDVPITWGALWKIYGQPGIDDFIQTPTRPHQDYVGRTDESTMSLQGVTSAGGCLDTCVKHHSNCLAWTWDESMGACHISPWMIIGEKSQGKLPGSMLLQCRRF</sequence>
<gene>
    <name evidence="13" type="ORF">QBC46DRAFT_257626</name>
</gene>
<dbReference type="InterPro" id="IPR026050">
    <property type="entry name" value="C1GALT1/C1GALT1_chp1"/>
</dbReference>
<dbReference type="EC" id="2.4.1.122" evidence="4"/>
<evidence type="ECO:0000256" key="11">
    <source>
        <dbReference type="ARBA" id="ARBA00023136"/>
    </source>
</evidence>
<proteinExistence type="inferred from homology"/>
<evidence type="ECO:0000256" key="7">
    <source>
        <dbReference type="ARBA" id="ARBA00022692"/>
    </source>
</evidence>
<keyword evidence="10" id="KW-1133">Transmembrane helix</keyword>
<evidence type="ECO:0000256" key="4">
    <source>
        <dbReference type="ARBA" id="ARBA00012557"/>
    </source>
</evidence>